<dbReference type="RefSeq" id="WP_216034395.1">
    <property type="nucleotide sequence ID" value="NZ_JAHKNG010000040.1"/>
</dbReference>
<sequence>MLKRPRHEGDCADRGLDCQEALESEVLSLIDRAMSSGWTEAEALAAICDLADNLMLASQEDERLSATIAGLLKR</sequence>
<comment type="caution">
    <text evidence="1">The sequence shown here is derived from an EMBL/GenBank/DDBJ whole genome shotgun (WGS) entry which is preliminary data.</text>
</comment>
<dbReference type="Proteomes" id="UP001166191">
    <property type="component" value="Unassembled WGS sequence"/>
</dbReference>
<evidence type="ECO:0000313" key="1">
    <source>
        <dbReference type="EMBL" id="MBU3031774.1"/>
    </source>
</evidence>
<proteinExistence type="predicted"/>
<protein>
    <submittedName>
        <fullName evidence="1">Uncharacterized protein</fullName>
    </submittedName>
</protein>
<accession>A0ABS6AMQ0</accession>
<reference evidence="1" key="1">
    <citation type="submission" date="2021-06" db="EMBL/GenBank/DDBJ databases">
        <title>Paracoccus bacterium XHP0099 sp. nov., isolated from the surface waters of the Yellow Sea.</title>
        <authorList>
            <person name="Xue H."/>
            <person name="Zhang D."/>
        </authorList>
    </citation>
    <scope>NUCLEOTIDE SEQUENCE</scope>
    <source>
        <strain evidence="1">XHP0099</strain>
    </source>
</reference>
<organism evidence="1 2">
    <name type="scientific">Paracoccus marinaquae</name>
    <dbReference type="NCBI Taxonomy" id="2841926"/>
    <lineage>
        <taxon>Bacteria</taxon>
        <taxon>Pseudomonadati</taxon>
        <taxon>Pseudomonadota</taxon>
        <taxon>Alphaproteobacteria</taxon>
        <taxon>Rhodobacterales</taxon>
        <taxon>Paracoccaceae</taxon>
        <taxon>Paracoccus</taxon>
    </lineage>
</organism>
<evidence type="ECO:0000313" key="2">
    <source>
        <dbReference type="Proteomes" id="UP001166191"/>
    </source>
</evidence>
<gene>
    <name evidence="1" type="ORF">KNW02_16835</name>
</gene>
<keyword evidence="2" id="KW-1185">Reference proteome</keyword>
<name>A0ABS6AMQ0_9RHOB</name>
<dbReference type="EMBL" id="JAHKNG010000040">
    <property type="protein sequence ID" value="MBU3031774.1"/>
    <property type="molecule type" value="Genomic_DNA"/>
</dbReference>